<feature type="chain" id="PRO_5004551858" description="Hydrophobin" evidence="1">
    <location>
        <begin position="20"/>
        <end position="106"/>
    </location>
</feature>
<dbReference type="EMBL" id="KE504136">
    <property type="protein sequence ID" value="EPT02290.1"/>
    <property type="molecule type" value="Genomic_DNA"/>
</dbReference>
<dbReference type="InParanoid" id="S8FVN1"/>
<evidence type="ECO:0008006" key="4">
    <source>
        <dbReference type="Google" id="ProtNLM"/>
    </source>
</evidence>
<dbReference type="AlphaFoldDB" id="S8FVN1"/>
<keyword evidence="3" id="KW-1185">Reference proteome</keyword>
<gene>
    <name evidence="2" type="ORF">FOMPIDRAFT_1015371</name>
</gene>
<name>S8FVN1_FOMSC</name>
<protein>
    <recommendedName>
        <fullName evidence="4">Hydrophobin</fullName>
    </recommendedName>
</protein>
<sequence>MRSTIITTALALAYGITAAAAIAAPAPASVDSSLHAQCGTAGDSCGPGELAPCCDGFICVANLPYPPVPGERRFLMWPNLGSGGGGHKMCYASTILDVCWVIVDAK</sequence>
<accession>S8FVN1</accession>
<reference evidence="2 3" key="1">
    <citation type="journal article" date="2012" name="Science">
        <title>The Paleozoic origin of enzymatic lignin decomposition reconstructed from 31 fungal genomes.</title>
        <authorList>
            <person name="Floudas D."/>
            <person name="Binder M."/>
            <person name="Riley R."/>
            <person name="Barry K."/>
            <person name="Blanchette R.A."/>
            <person name="Henrissat B."/>
            <person name="Martinez A.T."/>
            <person name="Otillar R."/>
            <person name="Spatafora J.W."/>
            <person name="Yadav J.S."/>
            <person name="Aerts A."/>
            <person name="Benoit I."/>
            <person name="Boyd A."/>
            <person name="Carlson A."/>
            <person name="Copeland A."/>
            <person name="Coutinho P.M."/>
            <person name="de Vries R.P."/>
            <person name="Ferreira P."/>
            <person name="Findley K."/>
            <person name="Foster B."/>
            <person name="Gaskell J."/>
            <person name="Glotzer D."/>
            <person name="Gorecki P."/>
            <person name="Heitman J."/>
            <person name="Hesse C."/>
            <person name="Hori C."/>
            <person name="Igarashi K."/>
            <person name="Jurgens J.A."/>
            <person name="Kallen N."/>
            <person name="Kersten P."/>
            <person name="Kohler A."/>
            <person name="Kuees U."/>
            <person name="Kumar T.K.A."/>
            <person name="Kuo A."/>
            <person name="LaButti K."/>
            <person name="Larrondo L.F."/>
            <person name="Lindquist E."/>
            <person name="Ling A."/>
            <person name="Lombard V."/>
            <person name="Lucas S."/>
            <person name="Lundell T."/>
            <person name="Martin R."/>
            <person name="McLaughlin D.J."/>
            <person name="Morgenstern I."/>
            <person name="Morin E."/>
            <person name="Murat C."/>
            <person name="Nagy L.G."/>
            <person name="Nolan M."/>
            <person name="Ohm R.A."/>
            <person name="Patyshakuliyeva A."/>
            <person name="Rokas A."/>
            <person name="Ruiz-Duenas F.J."/>
            <person name="Sabat G."/>
            <person name="Salamov A."/>
            <person name="Samejima M."/>
            <person name="Schmutz J."/>
            <person name="Slot J.C."/>
            <person name="St John F."/>
            <person name="Stenlid J."/>
            <person name="Sun H."/>
            <person name="Sun S."/>
            <person name="Syed K."/>
            <person name="Tsang A."/>
            <person name="Wiebenga A."/>
            <person name="Young D."/>
            <person name="Pisabarro A."/>
            <person name="Eastwood D.C."/>
            <person name="Martin F."/>
            <person name="Cullen D."/>
            <person name="Grigoriev I.V."/>
            <person name="Hibbett D.S."/>
        </authorList>
    </citation>
    <scope>NUCLEOTIDE SEQUENCE</scope>
    <source>
        <strain evidence="3">FP-58527</strain>
    </source>
</reference>
<evidence type="ECO:0000313" key="3">
    <source>
        <dbReference type="Proteomes" id="UP000015241"/>
    </source>
</evidence>
<evidence type="ECO:0000313" key="2">
    <source>
        <dbReference type="EMBL" id="EPT02290.1"/>
    </source>
</evidence>
<feature type="signal peptide" evidence="1">
    <location>
        <begin position="1"/>
        <end position="19"/>
    </location>
</feature>
<dbReference type="Proteomes" id="UP000015241">
    <property type="component" value="Unassembled WGS sequence"/>
</dbReference>
<evidence type="ECO:0000256" key="1">
    <source>
        <dbReference type="SAM" id="SignalP"/>
    </source>
</evidence>
<keyword evidence="1" id="KW-0732">Signal</keyword>
<organism evidence="2 3">
    <name type="scientific">Fomitopsis schrenkii</name>
    <name type="common">Brown rot fungus</name>
    <dbReference type="NCBI Taxonomy" id="2126942"/>
    <lineage>
        <taxon>Eukaryota</taxon>
        <taxon>Fungi</taxon>
        <taxon>Dikarya</taxon>
        <taxon>Basidiomycota</taxon>
        <taxon>Agaricomycotina</taxon>
        <taxon>Agaricomycetes</taxon>
        <taxon>Polyporales</taxon>
        <taxon>Fomitopsis</taxon>
    </lineage>
</organism>
<proteinExistence type="predicted"/>
<dbReference type="HOGENOM" id="CLU_2223316_0_0_1"/>